<dbReference type="EMBL" id="BAABRV010000006">
    <property type="protein sequence ID" value="GAA5534145.1"/>
    <property type="molecule type" value="Genomic_DNA"/>
</dbReference>
<name>A0ABP9XHX4_9DEIO</name>
<evidence type="ECO:0008006" key="3">
    <source>
        <dbReference type="Google" id="ProtNLM"/>
    </source>
</evidence>
<organism evidence="1 2">
    <name type="scientific">Deinococcus aluminii</name>
    <dbReference type="NCBI Taxonomy" id="1656885"/>
    <lineage>
        <taxon>Bacteria</taxon>
        <taxon>Thermotogati</taxon>
        <taxon>Deinococcota</taxon>
        <taxon>Deinococci</taxon>
        <taxon>Deinococcales</taxon>
        <taxon>Deinococcaceae</taxon>
        <taxon>Deinococcus</taxon>
    </lineage>
</organism>
<dbReference type="SUPFAM" id="SSF47240">
    <property type="entry name" value="Ferritin-like"/>
    <property type="match status" value="1"/>
</dbReference>
<keyword evidence="2" id="KW-1185">Reference proteome</keyword>
<dbReference type="Proteomes" id="UP001404956">
    <property type="component" value="Unassembled WGS sequence"/>
</dbReference>
<evidence type="ECO:0000313" key="2">
    <source>
        <dbReference type="Proteomes" id="UP001404956"/>
    </source>
</evidence>
<sequence>MTQQHDFTPRRTVAPLTEAEVRERLGHGQMIENINQMDQTYLDGIKRILTVSADTELISAPAYYRAAQDAPSTNAYLSALSIIQDEMAHAHIAYRMLEDLGVSKEQLVYERRPEEFKYPYAFDVPLESWTELAVANALYDRAGYTLLSDVFEHTTYGPWHRALVKVDKEEQFHLRHGENWMKRIAKEEGGLARLQRAVDWMFPLTVEWFGLPDSHKRHNIQIDYGFKGYTNDELRQRWMSTAVPFLKSLDLDVPAYWDDAQQKYVLTFPFPSEFDAENKRWVFEGKPISWDRVMTRWKARGPSNSQYVTEIQRGYKELYGRQDEQIGERRWADIIN</sequence>
<dbReference type="InterPro" id="IPR012347">
    <property type="entry name" value="Ferritin-like"/>
</dbReference>
<dbReference type="PANTHER" id="PTHR30458:SF0">
    <property type="entry name" value="1,2-PHENYLACETYL-COA EPOXIDASE, SUBUNIT C"/>
    <property type="match status" value="1"/>
</dbReference>
<dbReference type="Gene3D" id="1.20.1260.10">
    <property type="match status" value="1"/>
</dbReference>
<gene>
    <name evidence="1" type="ORF">Dalu01_02553</name>
</gene>
<dbReference type="RefSeq" id="WP_345455219.1">
    <property type="nucleotide sequence ID" value="NZ_BAABRV010000006.1"/>
</dbReference>
<reference evidence="1 2" key="1">
    <citation type="submission" date="2024-02" db="EMBL/GenBank/DDBJ databases">
        <title>Deinococcus aluminii NBRC 112889.</title>
        <authorList>
            <person name="Ichikawa N."/>
            <person name="Katano-Makiyama Y."/>
            <person name="Hidaka K."/>
        </authorList>
    </citation>
    <scope>NUCLEOTIDE SEQUENCE [LARGE SCALE GENOMIC DNA]</scope>
    <source>
        <strain evidence="1 2">NBRC 112889</strain>
    </source>
</reference>
<dbReference type="InterPro" id="IPR052703">
    <property type="entry name" value="Aromatic_CoA_ox/epox"/>
</dbReference>
<accession>A0ABP9XHX4</accession>
<dbReference type="CDD" id="cd00657">
    <property type="entry name" value="Ferritin_like"/>
    <property type="match status" value="1"/>
</dbReference>
<dbReference type="InterPro" id="IPR009078">
    <property type="entry name" value="Ferritin-like_SF"/>
</dbReference>
<proteinExistence type="predicted"/>
<dbReference type="InterPro" id="IPR007814">
    <property type="entry name" value="PaaA_PaaC"/>
</dbReference>
<comment type="caution">
    <text evidence="1">The sequence shown here is derived from an EMBL/GenBank/DDBJ whole genome shotgun (WGS) entry which is preliminary data.</text>
</comment>
<evidence type="ECO:0000313" key="1">
    <source>
        <dbReference type="EMBL" id="GAA5534145.1"/>
    </source>
</evidence>
<dbReference type="PANTHER" id="PTHR30458">
    <property type="entry name" value="PHENYLACETIC ACID DEGRADATION PROTEIN PAA"/>
    <property type="match status" value="1"/>
</dbReference>
<dbReference type="Pfam" id="PF05138">
    <property type="entry name" value="PaaA_PaaC"/>
    <property type="match status" value="1"/>
</dbReference>
<protein>
    <recommendedName>
        <fullName evidence="3">Phenylacetate-CoA oxygenase subunit PaaI</fullName>
    </recommendedName>
</protein>